<evidence type="ECO:0000256" key="4">
    <source>
        <dbReference type="ARBA" id="ARBA00022454"/>
    </source>
</evidence>
<keyword evidence="6" id="KW-0539">Nucleus</keyword>
<organism evidence="10 11">
    <name type="scientific">Cladorrhinum samala</name>
    <dbReference type="NCBI Taxonomy" id="585594"/>
    <lineage>
        <taxon>Eukaryota</taxon>
        <taxon>Fungi</taxon>
        <taxon>Dikarya</taxon>
        <taxon>Ascomycota</taxon>
        <taxon>Pezizomycotina</taxon>
        <taxon>Sordariomycetes</taxon>
        <taxon>Sordariomycetidae</taxon>
        <taxon>Sordariales</taxon>
        <taxon>Podosporaceae</taxon>
        <taxon>Cladorrhinum</taxon>
    </lineage>
</organism>
<keyword evidence="5 8" id="KW-0175">Coiled coil</keyword>
<keyword evidence="7" id="KW-0137">Centromere</keyword>
<accession>A0AAV9HTJ1</accession>
<keyword evidence="4" id="KW-0158">Chromosome</keyword>
<dbReference type="GO" id="GO:0000070">
    <property type="term" value="P:mitotic sister chromatid segregation"/>
    <property type="evidence" value="ECO:0007669"/>
    <property type="project" value="TreeGrafter"/>
</dbReference>
<dbReference type="GO" id="GO:0005634">
    <property type="term" value="C:nucleus"/>
    <property type="evidence" value="ECO:0007669"/>
    <property type="project" value="UniProtKB-SubCell"/>
</dbReference>
<evidence type="ECO:0000256" key="1">
    <source>
        <dbReference type="ARBA" id="ARBA00004123"/>
    </source>
</evidence>
<gene>
    <name evidence="10" type="ORF">QBC42DRAFT_70895</name>
</gene>
<dbReference type="Proteomes" id="UP001321749">
    <property type="component" value="Unassembled WGS sequence"/>
</dbReference>
<dbReference type="GO" id="GO:0000775">
    <property type="term" value="C:chromosome, centromeric region"/>
    <property type="evidence" value="ECO:0007669"/>
    <property type="project" value="UniProtKB-SubCell"/>
</dbReference>
<dbReference type="GO" id="GO:0051382">
    <property type="term" value="P:kinetochore assembly"/>
    <property type="evidence" value="ECO:0007669"/>
    <property type="project" value="InterPro"/>
</dbReference>
<reference evidence="10" key="1">
    <citation type="journal article" date="2023" name="Mol. Phylogenet. Evol.">
        <title>Genome-scale phylogeny and comparative genomics of the fungal order Sordariales.</title>
        <authorList>
            <person name="Hensen N."/>
            <person name="Bonometti L."/>
            <person name="Westerberg I."/>
            <person name="Brannstrom I.O."/>
            <person name="Guillou S."/>
            <person name="Cros-Aarteil S."/>
            <person name="Calhoun S."/>
            <person name="Haridas S."/>
            <person name="Kuo A."/>
            <person name="Mondo S."/>
            <person name="Pangilinan J."/>
            <person name="Riley R."/>
            <person name="LaButti K."/>
            <person name="Andreopoulos B."/>
            <person name="Lipzen A."/>
            <person name="Chen C."/>
            <person name="Yan M."/>
            <person name="Daum C."/>
            <person name="Ng V."/>
            <person name="Clum A."/>
            <person name="Steindorff A."/>
            <person name="Ohm R.A."/>
            <person name="Martin F."/>
            <person name="Silar P."/>
            <person name="Natvig D.O."/>
            <person name="Lalanne C."/>
            <person name="Gautier V."/>
            <person name="Ament-Velasquez S.L."/>
            <person name="Kruys A."/>
            <person name="Hutchinson M.I."/>
            <person name="Powell A.J."/>
            <person name="Barry K."/>
            <person name="Miller A.N."/>
            <person name="Grigoriev I.V."/>
            <person name="Debuchy R."/>
            <person name="Gladieux P."/>
            <person name="Hiltunen Thoren M."/>
            <person name="Johannesson H."/>
        </authorList>
    </citation>
    <scope>NUCLEOTIDE SEQUENCE</scope>
    <source>
        <strain evidence="10">PSN324</strain>
    </source>
</reference>
<feature type="compositionally biased region" description="Basic and acidic residues" evidence="9">
    <location>
        <begin position="229"/>
        <end position="242"/>
    </location>
</feature>
<dbReference type="EMBL" id="MU864963">
    <property type="protein sequence ID" value="KAK4463081.1"/>
    <property type="molecule type" value="Genomic_DNA"/>
</dbReference>
<feature type="coiled-coil region" evidence="8">
    <location>
        <begin position="116"/>
        <end position="173"/>
    </location>
</feature>
<evidence type="ECO:0000313" key="11">
    <source>
        <dbReference type="Proteomes" id="UP001321749"/>
    </source>
</evidence>
<sequence>MEVEYDVPQTNTHELDVERTLQELQRRKQELEEAINQIRQSSGQNRVPDNELSARDTLEIITKAHRDVAESDPYLPSAGSVLPSLLAMRRAQRTIDESNEYANSQEALQRHVDRQIEAERAELQDQQALQTALEKRIKALRQGLDGKQEKTEEEMVKERIAELKVQKKNWDDQTAMLLKELEWFIEEHLGPMLAAEELGGPVVGQLTDIDADELSAGFSTHGKLKKAKDKPDDDKRQRRIDDIWGPQGQEGQPANKRKRERDETSAAAAEIRELIEQLMNRLVESSGDNSAAYVRIPRESAAARFLVRSKVATFHPKDAHMLRLIDFGRELDD</sequence>
<keyword evidence="11" id="KW-1185">Reference proteome</keyword>
<dbReference type="Pfam" id="PF11802">
    <property type="entry name" value="CENP-K"/>
    <property type="match status" value="1"/>
</dbReference>
<evidence type="ECO:0000256" key="3">
    <source>
        <dbReference type="ARBA" id="ARBA00005795"/>
    </source>
</evidence>
<evidence type="ECO:0000256" key="5">
    <source>
        <dbReference type="ARBA" id="ARBA00023054"/>
    </source>
</evidence>
<reference evidence="10" key="2">
    <citation type="submission" date="2023-06" db="EMBL/GenBank/DDBJ databases">
        <authorList>
            <consortium name="Lawrence Berkeley National Laboratory"/>
            <person name="Mondo S.J."/>
            <person name="Hensen N."/>
            <person name="Bonometti L."/>
            <person name="Westerberg I."/>
            <person name="Brannstrom I.O."/>
            <person name="Guillou S."/>
            <person name="Cros-Aarteil S."/>
            <person name="Calhoun S."/>
            <person name="Haridas S."/>
            <person name="Kuo A."/>
            <person name="Pangilinan J."/>
            <person name="Riley R."/>
            <person name="Labutti K."/>
            <person name="Andreopoulos B."/>
            <person name="Lipzen A."/>
            <person name="Chen C."/>
            <person name="Yanf M."/>
            <person name="Daum C."/>
            <person name="Ng V."/>
            <person name="Clum A."/>
            <person name="Steindorff A."/>
            <person name="Ohm R."/>
            <person name="Martin F."/>
            <person name="Silar P."/>
            <person name="Natvig D."/>
            <person name="Lalanne C."/>
            <person name="Gautier V."/>
            <person name="Ament-Velasquez S.L."/>
            <person name="Kruys A."/>
            <person name="Hutchinson M.I."/>
            <person name="Powell A.J."/>
            <person name="Barry K."/>
            <person name="Miller A.N."/>
            <person name="Grigoriev I.V."/>
            <person name="Debuchy R."/>
            <person name="Gladieux P."/>
            <person name="Thoren M.H."/>
            <person name="Johannesson H."/>
        </authorList>
    </citation>
    <scope>NUCLEOTIDE SEQUENCE</scope>
    <source>
        <strain evidence="10">PSN324</strain>
    </source>
</reference>
<evidence type="ECO:0000256" key="2">
    <source>
        <dbReference type="ARBA" id="ARBA00004584"/>
    </source>
</evidence>
<evidence type="ECO:0000313" key="10">
    <source>
        <dbReference type="EMBL" id="KAK4463081.1"/>
    </source>
</evidence>
<evidence type="ECO:0000256" key="7">
    <source>
        <dbReference type="ARBA" id="ARBA00023328"/>
    </source>
</evidence>
<dbReference type="PANTHER" id="PTHR14401:SF6">
    <property type="entry name" value="CENTROMERE PROTEIN K"/>
    <property type="match status" value="1"/>
</dbReference>
<dbReference type="InterPro" id="IPR020993">
    <property type="entry name" value="Centromere_CenpK"/>
</dbReference>
<dbReference type="PANTHER" id="PTHR14401">
    <property type="entry name" value="CENTROMERE PROTEIN K"/>
    <property type="match status" value="1"/>
</dbReference>
<feature type="coiled-coil region" evidence="8">
    <location>
        <begin position="14"/>
        <end position="44"/>
    </location>
</feature>
<name>A0AAV9HTJ1_9PEZI</name>
<protein>
    <submittedName>
        <fullName evidence="10">Uncharacterized protein</fullName>
    </submittedName>
</protein>
<dbReference type="AlphaFoldDB" id="A0AAV9HTJ1"/>
<comment type="caution">
    <text evidence="10">The sequence shown here is derived from an EMBL/GenBank/DDBJ whole genome shotgun (WGS) entry which is preliminary data.</text>
</comment>
<proteinExistence type="inferred from homology"/>
<comment type="subcellular location">
    <subcellularLocation>
        <location evidence="2">Chromosome</location>
        <location evidence="2">Centromere</location>
    </subcellularLocation>
    <subcellularLocation>
        <location evidence="1">Nucleus</location>
    </subcellularLocation>
</comment>
<evidence type="ECO:0000256" key="8">
    <source>
        <dbReference type="SAM" id="Coils"/>
    </source>
</evidence>
<comment type="similarity">
    <text evidence="3">Belongs to the CENP-K/MCM22 family.</text>
</comment>
<evidence type="ECO:0000256" key="9">
    <source>
        <dbReference type="SAM" id="MobiDB-lite"/>
    </source>
</evidence>
<feature type="region of interest" description="Disordered" evidence="9">
    <location>
        <begin position="220"/>
        <end position="265"/>
    </location>
</feature>
<evidence type="ECO:0000256" key="6">
    <source>
        <dbReference type="ARBA" id="ARBA00023242"/>
    </source>
</evidence>